<feature type="region of interest" description="Disordered" evidence="7">
    <location>
        <begin position="272"/>
        <end position="298"/>
    </location>
</feature>
<dbReference type="EMBL" id="CP136893">
    <property type="protein sequence ID" value="WOL05201.1"/>
    <property type="molecule type" value="Genomic_DNA"/>
</dbReference>
<dbReference type="GO" id="GO:0005886">
    <property type="term" value="C:plasma membrane"/>
    <property type="evidence" value="ECO:0007669"/>
    <property type="project" value="TreeGrafter"/>
</dbReference>
<feature type="compositionally biased region" description="Basic and acidic residues" evidence="7">
    <location>
        <begin position="289"/>
        <end position="298"/>
    </location>
</feature>
<evidence type="ECO:0000256" key="7">
    <source>
        <dbReference type="SAM" id="MobiDB-lite"/>
    </source>
</evidence>
<proteinExistence type="inferred from homology"/>
<keyword evidence="11" id="KW-1185">Reference proteome</keyword>
<evidence type="ECO:0000256" key="3">
    <source>
        <dbReference type="ARBA" id="ARBA00022448"/>
    </source>
</evidence>
<dbReference type="GO" id="GO:0006820">
    <property type="term" value="P:monoatomic anion transport"/>
    <property type="evidence" value="ECO:0007669"/>
    <property type="project" value="TreeGrafter"/>
</dbReference>
<accession>A0AAQ3KGS7</accession>
<dbReference type="InterPro" id="IPR006685">
    <property type="entry name" value="MscS_channel_2nd"/>
</dbReference>
<feature type="region of interest" description="Disordered" evidence="7">
    <location>
        <begin position="42"/>
        <end position="65"/>
    </location>
</feature>
<feature type="transmembrane region" description="Helical" evidence="8">
    <location>
        <begin position="159"/>
        <end position="177"/>
    </location>
</feature>
<keyword evidence="6 8" id="KW-0472">Membrane</keyword>
<evidence type="ECO:0000256" key="2">
    <source>
        <dbReference type="ARBA" id="ARBA00008017"/>
    </source>
</evidence>
<feature type="compositionally biased region" description="Acidic residues" evidence="7">
    <location>
        <begin position="48"/>
        <end position="62"/>
    </location>
</feature>
<feature type="transmembrane region" description="Helical" evidence="8">
    <location>
        <begin position="444"/>
        <end position="469"/>
    </location>
</feature>
<dbReference type="SUPFAM" id="SSF50182">
    <property type="entry name" value="Sm-like ribonucleoproteins"/>
    <property type="match status" value="1"/>
</dbReference>
<feature type="domain" description="Mechanosensitive ion channel MscS" evidence="9">
    <location>
        <begin position="495"/>
        <end position="551"/>
    </location>
</feature>
<keyword evidence="3" id="KW-0813">Transport</keyword>
<evidence type="ECO:0000256" key="5">
    <source>
        <dbReference type="ARBA" id="ARBA00022989"/>
    </source>
</evidence>
<dbReference type="FunFam" id="2.30.30.60:FF:000003">
    <property type="entry name" value="Predicted mechanosensitive ion channel"/>
    <property type="match status" value="1"/>
</dbReference>
<reference evidence="10 11" key="1">
    <citation type="submission" date="2023-10" db="EMBL/GenBank/DDBJ databases">
        <title>Chromosome-scale genome assembly provides insights into flower coloration mechanisms of Canna indica.</title>
        <authorList>
            <person name="Li C."/>
        </authorList>
    </citation>
    <scope>NUCLEOTIDE SEQUENCE [LARGE SCALE GENOMIC DNA]</scope>
    <source>
        <tissue evidence="10">Flower</tissue>
    </source>
</reference>
<dbReference type="PANTHER" id="PTHR31618:SF1">
    <property type="entry name" value="EF-HAND DOMAIN-CONTAINING PROTEIN"/>
    <property type="match status" value="1"/>
</dbReference>
<dbReference type="Proteomes" id="UP001327560">
    <property type="component" value="Chromosome 4"/>
</dbReference>
<dbReference type="PIRSF" id="PIRSF017209">
    <property type="entry name" value="Memb_At2g17000_prd"/>
    <property type="match status" value="1"/>
</dbReference>
<dbReference type="InterPro" id="IPR023408">
    <property type="entry name" value="MscS_beta-dom_sf"/>
</dbReference>
<feature type="region of interest" description="Disordered" evidence="7">
    <location>
        <begin position="1"/>
        <end position="20"/>
    </location>
</feature>
<evidence type="ECO:0000256" key="8">
    <source>
        <dbReference type="SAM" id="Phobius"/>
    </source>
</evidence>
<dbReference type="InterPro" id="IPR016688">
    <property type="entry name" value="MscS-like_plants/fungi"/>
</dbReference>
<feature type="transmembrane region" description="Helical" evidence="8">
    <location>
        <begin position="82"/>
        <end position="101"/>
    </location>
</feature>
<evidence type="ECO:0000256" key="4">
    <source>
        <dbReference type="ARBA" id="ARBA00022692"/>
    </source>
</evidence>
<dbReference type="GO" id="GO:0008381">
    <property type="term" value="F:mechanosensitive monoatomic ion channel activity"/>
    <property type="evidence" value="ECO:0007669"/>
    <property type="project" value="TreeGrafter"/>
</dbReference>
<feature type="transmembrane region" description="Helical" evidence="8">
    <location>
        <begin position="475"/>
        <end position="499"/>
    </location>
</feature>
<protein>
    <submittedName>
        <fullName evidence="10">Mechanosensitive ion channel protein 6-like</fullName>
    </submittedName>
</protein>
<evidence type="ECO:0000256" key="1">
    <source>
        <dbReference type="ARBA" id="ARBA00004141"/>
    </source>
</evidence>
<comment type="subcellular location">
    <subcellularLocation>
        <location evidence="1">Membrane</location>
        <topology evidence="1">Multi-pass membrane protein</topology>
    </subcellularLocation>
</comment>
<name>A0AAQ3KGS7_9LILI</name>
<dbReference type="PANTHER" id="PTHR31618">
    <property type="entry name" value="MECHANOSENSITIVE ION CHANNEL PROTEIN 5"/>
    <property type="match status" value="1"/>
</dbReference>
<keyword evidence="4 8" id="KW-0812">Transmembrane</keyword>
<organism evidence="10 11">
    <name type="scientific">Canna indica</name>
    <name type="common">Indian-shot</name>
    <dbReference type="NCBI Taxonomy" id="4628"/>
    <lineage>
        <taxon>Eukaryota</taxon>
        <taxon>Viridiplantae</taxon>
        <taxon>Streptophyta</taxon>
        <taxon>Embryophyta</taxon>
        <taxon>Tracheophyta</taxon>
        <taxon>Spermatophyta</taxon>
        <taxon>Magnoliopsida</taxon>
        <taxon>Liliopsida</taxon>
        <taxon>Zingiberales</taxon>
        <taxon>Cannaceae</taxon>
        <taxon>Canna</taxon>
    </lineage>
</organism>
<sequence>MALGDSGSTSSSSSFRRTSSLLRTKTRSRLMDDVLPPVKELAARQDAADEDDDDPFDDDDDEVTSRVGVDDTKGRLLKVLQWASLVVLLAAFATVLAVPALRCKELLGLGLWGWDVMVFVIICGHLMSGWAIHIAVFFMERNFLFRKRVLYFVYGVRKPVQNCFWLGVVLIAWHLLIIKKVEHAAKTKVLKYVSEVLLCLLITTLCRLVKTIIIKSLASSYHVSTYFDRIQEALFNQYIIETLSCPCLSSIKIEQPTEEVVGTSTLQSTSAATVPAADLNGSPPPPSSDQKDKTSMRNKKEITIEQLQRMNQNNVSACKMKRMMKIVSHGTLTLSMLHQKFVRAEEDESETQIRNEREAKAAAKTIFDNVAKHGENCIYLEDLMRFTKEDVALKTMALFEGAEESNKVCKKTLKNWVVNVFRERKALSLTLNDTKTAINKLNQIANIIIGAFVLVVSLLILDIATYTFFVFLGSQLLLVTFVFGNTLKMIFEAIIFLFVMHPFDVGDHCEIEGVQMVVEEMNILTTVFLKFDNQKIYYPNNVLATLPIHNLCKSPDMGDAVDFCVDVSPRHTSCSHVNKLAMME</sequence>
<dbReference type="AlphaFoldDB" id="A0AAQ3KGS7"/>
<comment type="similarity">
    <text evidence="2">Belongs to the MscS (TC 1.A.23) family.</text>
</comment>
<feature type="transmembrane region" description="Helical" evidence="8">
    <location>
        <begin position="116"/>
        <end position="138"/>
    </location>
</feature>
<feature type="transmembrane region" description="Helical" evidence="8">
    <location>
        <begin position="189"/>
        <end position="209"/>
    </location>
</feature>
<dbReference type="GO" id="GO:0050982">
    <property type="term" value="P:detection of mechanical stimulus"/>
    <property type="evidence" value="ECO:0007669"/>
    <property type="project" value="UniProtKB-ARBA"/>
</dbReference>
<evidence type="ECO:0000256" key="6">
    <source>
        <dbReference type="ARBA" id="ARBA00023136"/>
    </source>
</evidence>
<dbReference type="Gene3D" id="2.30.30.60">
    <property type="match status" value="1"/>
</dbReference>
<dbReference type="Pfam" id="PF00924">
    <property type="entry name" value="MS_channel_2nd"/>
    <property type="match status" value="1"/>
</dbReference>
<evidence type="ECO:0000313" key="11">
    <source>
        <dbReference type="Proteomes" id="UP001327560"/>
    </source>
</evidence>
<keyword evidence="5 8" id="KW-1133">Transmembrane helix</keyword>
<evidence type="ECO:0000313" key="10">
    <source>
        <dbReference type="EMBL" id="WOL05201.1"/>
    </source>
</evidence>
<evidence type="ECO:0000259" key="9">
    <source>
        <dbReference type="Pfam" id="PF00924"/>
    </source>
</evidence>
<gene>
    <name evidence="10" type="ORF">Cni_G13928</name>
</gene>
<dbReference type="InterPro" id="IPR010920">
    <property type="entry name" value="LSM_dom_sf"/>
</dbReference>